<dbReference type="GO" id="GO:0006955">
    <property type="term" value="P:immune response"/>
    <property type="evidence" value="ECO:0007669"/>
    <property type="project" value="TreeGrafter"/>
</dbReference>
<feature type="transmembrane region" description="Helical" evidence="4">
    <location>
        <begin position="341"/>
        <end position="365"/>
    </location>
</feature>
<dbReference type="InterPro" id="IPR050208">
    <property type="entry name" value="MHC_class-I_related"/>
</dbReference>
<keyword evidence="4" id="KW-0472">Membrane</keyword>
<dbReference type="PANTHER" id="PTHR16675">
    <property type="entry name" value="MHC CLASS I-RELATED"/>
    <property type="match status" value="1"/>
</dbReference>
<dbReference type="AlphaFoldDB" id="A0AAD7R6X7"/>
<proteinExistence type="inferred from homology"/>
<dbReference type="SUPFAM" id="SSF48726">
    <property type="entry name" value="Immunoglobulin"/>
    <property type="match status" value="1"/>
</dbReference>
<dbReference type="GO" id="GO:0005615">
    <property type="term" value="C:extracellular space"/>
    <property type="evidence" value="ECO:0007669"/>
    <property type="project" value="TreeGrafter"/>
</dbReference>
<keyword evidence="7" id="KW-1185">Reference proteome</keyword>
<keyword evidence="4" id="KW-0812">Transmembrane</keyword>
<keyword evidence="4" id="KW-1133">Transmembrane helix</keyword>
<evidence type="ECO:0000256" key="3">
    <source>
        <dbReference type="RuleBase" id="RU004439"/>
    </source>
</evidence>
<sequence length="408" mass="46712">MEILEQLGFMLYSIHATSATTHSLKYFFTGVTAGTDLPEFIVVGLVDDEPLEYYDSNMKSVISRTEWLEKSEDQQYWDEQTQRAHHFQKFFKAYIELLMERLKQTQGVHVFQRMCGCEWDDETGITDGFNNYGYDGEDFLVFDMKNTRWISPSPQGVSTAHIWNYSPDRLEYDKSTLTQECIESLKKYVSYGRSTLERTVSPEVSLLQKDPSSPVVCHVTGFFPRVIMVTWQKKGEDHYDDVELRETVPNEDGTFQTTSRLTVKDWQTEDYTCVVEHKSLEKDIVKRVIEREIRRNQDIETRGPSMGVIIVLGVLLLLLILALVVVGVVMWRKRGAARGLLMADIIVLGVLLLALVLAVVGVVVWRKRGAARGPSMAIIIVVSAFLALVLVVVGVVVWKKRMRRLRED</sequence>
<evidence type="ECO:0000256" key="4">
    <source>
        <dbReference type="SAM" id="Phobius"/>
    </source>
</evidence>
<keyword evidence="1" id="KW-0325">Glycoprotein</keyword>
<evidence type="ECO:0000259" key="5">
    <source>
        <dbReference type="PROSITE" id="PS50835"/>
    </source>
</evidence>
<evidence type="ECO:0000313" key="7">
    <source>
        <dbReference type="Proteomes" id="UP001221898"/>
    </source>
</evidence>
<dbReference type="EMBL" id="JAINUG010000483">
    <property type="protein sequence ID" value="KAJ8367363.1"/>
    <property type="molecule type" value="Genomic_DNA"/>
</dbReference>
<protein>
    <recommendedName>
        <fullName evidence="5">Ig-like domain-containing protein</fullName>
    </recommendedName>
</protein>
<organism evidence="6 7">
    <name type="scientific">Aldrovandia affinis</name>
    <dbReference type="NCBI Taxonomy" id="143900"/>
    <lineage>
        <taxon>Eukaryota</taxon>
        <taxon>Metazoa</taxon>
        <taxon>Chordata</taxon>
        <taxon>Craniata</taxon>
        <taxon>Vertebrata</taxon>
        <taxon>Euteleostomi</taxon>
        <taxon>Actinopterygii</taxon>
        <taxon>Neopterygii</taxon>
        <taxon>Teleostei</taxon>
        <taxon>Notacanthiformes</taxon>
        <taxon>Halosauridae</taxon>
        <taxon>Aldrovandia</taxon>
    </lineage>
</organism>
<accession>A0AAD7R6X7</accession>
<dbReference type="GO" id="GO:0009897">
    <property type="term" value="C:external side of plasma membrane"/>
    <property type="evidence" value="ECO:0007669"/>
    <property type="project" value="TreeGrafter"/>
</dbReference>
<evidence type="ECO:0000256" key="1">
    <source>
        <dbReference type="ARBA" id="ARBA00023180"/>
    </source>
</evidence>
<dbReference type="InterPro" id="IPR003006">
    <property type="entry name" value="Ig/MHC_CS"/>
</dbReference>
<keyword evidence="2" id="KW-0393">Immunoglobulin domain</keyword>
<name>A0AAD7R6X7_9TELE</name>
<dbReference type="InterPro" id="IPR003597">
    <property type="entry name" value="Ig_C1-set"/>
</dbReference>
<dbReference type="InterPro" id="IPR001039">
    <property type="entry name" value="MHC_I_a_a1/a2"/>
</dbReference>
<gene>
    <name evidence="6" type="ORF">AAFF_G00320620</name>
</gene>
<dbReference type="Proteomes" id="UP001221898">
    <property type="component" value="Unassembled WGS sequence"/>
</dbReference>
<evidence type="ECO:0000256" key="2">
    <source>
        <dbReference type="ARBA" id="ARBA00023319"/>
    </source>
</evidence>
<dbReference type="PROSITE" id="PS00290">
    <property type="entry name" value="IG_MHC"/>
    <property type="match status" value="1"/>
</dbReference>
<dbReference type="Gene3D" id="3.30.500.10">
    <property type="entry name" value="MHC class I-like antigen recognition-like"/>
    <property type="match status" value="1"/>
</dbReference>
<dbReference type="FunFam" id="3.30.500.10:FF:000001">
    <property type="entry name" value="H-2 class I histocompatibility antigen, alpha chain"/>
    <property type="match status" value="1"/>
</dbReference>
<reference evidence="6" key="1">
    <citation type="journal article" date="2023" name="Science">
        <title>Genome structures resolve the early diversification of teleost fishes.</title>
        <authorList>
            <person name="Parey E."/>
            <person name="Louis A."/>
            <person name="Montfort J."/>
            <person name="Bouchez O."/>
            <person name="Roques C."/>
            <person name="Iampietro C."/>
            <person name="Lluch J."/>
            <person name="Castinel A."/>
            <person name="Donnadieu C."/>
            <person name="Desvignes T."/>
            <person name="Floi Bucao C."/>
            <person name="Jouanno E."/>
            <person name="Wen M."/>
            <person name="Mejri S."/>
            <person name="Dirks R."/>
            <person name="Jansen H."/>
            <person name="Henkel C."/>
            <person name="Chen W.J."/>
            <person name="Zahm M."/>
            <person name="Cabau C."/>
            <person name="Klopp C."/>
            <person name="Thompson A.W."/>
            <person name="Robinson-Rechavi M."/>
            <person name="Braasch I."/>
            <person name="Lecointre G."/>
            <person name="Bobe J."/>
            <person name="Postlethwait J.H."/>
            <person name="Berthelot C."/>
            <person name="Roest Crollius H."/>
            <person name="Guiguen Y."/>
        </authorList>
    </citation>
    <scope>NUCLEOTIDE SEQUENCE</scope>
    <source>
        <strain evidence="6">NC1722</strain>
    </source>
</reference>
<dbReference type="InterPro" id="IPR011161">
    <property type="entry name" value="MHC_I-like_Ag-recog"/>
</dbReference>
<dbReference type="Pfam" id="PF07654">
    <property type="entry name" value="C1-set"/>
    <property type="match status" value="1"/>
</dbReference>
<dbReference type="InterPro" id="IPR007110">
    <property type="entry name" value="Ig-like_dom"/>
</dbReference>
<feature type="transmembrane region" description="Helical" evidence="4">
    <location>
        <begin position="377"/>
        <end position="398"/>
    </location>
</feature>
<dbReference type="Gene3D" id="2.60.40.10">
    <property type="entry name" value="Immunoglobulins"/>
    <property type="match status" value="1"/>
</dbReference>
<dbReference type="InterPro" id="IPR036179">
    <property type="entry name" value="Ig-like_dom_sf"/>
</dbReference>
<feature type="domain" description="Ig-like" evidence="5">
    <location>
        <begin position="202"/>
        <end position="285"/>
    </location>
</feature>
<dbReference type="PANTHER" id="PTHR16675:SF237">
    <property type="entry name" value="MHC CLASS I ANTIGEN TRANSCRIPT VARIANT 1-RELATED"/>
    <property type="match status" value="1"/>
</dbReference>
<dbReference type="PRINTS" id="PR01638">
    <property type="entry name" value="MHCCLASSI"/>
</dbReference>
<dbReference type="CDD" id="cd07698">
    <property type="entry name" value="IgC1_MHC_I_alpha3"/>
    <property type="match status" value="1"/>
</dbReference>
<dbReference type="Pfam" id="PF00129">
    <property type="entry name" value="MHC_I"/>
    <property type="match status" value="1"/>
</dbReference>
<dbReference type="SMART" id="SM00407">
    <property type="entry name" value="IGc1"/>
    <property type="match status" value="1"/>
</dbReference>
<evidence type="ECO:0000313" key="6">
    <source>
        <dbReference type="EMBL" id="KAJ8367363.1"/>
    </source>
</evidence>
<comment type="similarity">
    <text evidence="3">Belongs to the MHC class I family.</text>
</comment>
<dbReference type="InterPro" id="IPR011162">
    <property type="entry name" value="MHC_I/II-like_Ag-recog"/>
</dbReference>
<dbReference type="SUPFAM" id="SSF54452">
    <property type="entry name" value="MHC antigen-recognition domain"/>
    <property type="match status" value="1"/>
</dbReference>
<dbReference type="InterPro" id="IPR037055">
    <property type="entry name" value="MHC_I-like_Ag-recog_sf"/>
</dbReference>
<dbReference type="PROSITE" id="PS50835">
    <property type="entry name" value="IG_LIKE"/>
    <property type="match status" value="1"/>
</dbReference>
<comment type="caution">
    <text evidence="6">The sequence shown here is derived from an EMBL/GenBank/DDBJ whole genome shotgun (WGS) entry which is preliminary data.</text>
</comment>
<dbReference type="InterPro" id="IPR013783">
    <property type="entry name" value="Ig-like_fold"/>
</dbReference>
<feature type="transmembrane region" description="Helical" evidence="4">
    <location>
        <begin position="306"/>
        <end position="329"/>
    </location>
</feature>